<evidence type="ECO:0000256" key="2">
    <source>
        <dbReference type="ARBA" id="ARBA00006574"/>
    </source>
</evidence>
<dbReference type="Proteomes" id="UP000095767">
    <property type="component" value="Unassembled WGS sequence"/>
</dbReference>
<dbReference type="STRING" id="888268.A0A1E5V5T3"/>
<dbReference type="PANTHER" id="PTHR31942:SF83">
    <property type="entry name" value="MLO-LIKE PROTEIN"/>
    <property type="match status" value="1"/>
</dbReference>
<reference evidence="8 9" key="1">
    <citation type="submission" date="2016-09" db="EMBL/GenBank/DDBJ databases">
        <title>The draft genome of Dichanthelium oligosanthes: A C3 panicoid grass species.</title>
        <authorList>
            <person name="Studer A.J."/>
            <person name="Schnable J.C."/>
            <person name="Brutnell T.P."/>
        </authorList>
    </citation>
    <scope>NUCLEOTIDE SEQUENCE [LARGE SCALE GENOMIC DNA]</scope>
    <source>
        <strain evidence="9">cv. Kellogg 1175</strain>
        <tissue evidence="8">Leaf</tissue>
    </source>
</reference>
<dbReference type="AlphaFoldDB" id="A0A1E5V5T3"/>
<protein>
    <submittedName>
        <fullName evidence="8">Uncharacterized protein</fullName>
    </submittedName>
</protein>
<dbReference type="GO" id="GO:0016020">
    <property type="term" value="C:membrane"/>
    <property type="evidence" value="ECO:0007669"/>
    <property type="project" value="UniProtKB-SubCell"/>
</dbReference>
<dbReference type="InterPro" id="IPR004326">
    <property type="entry name" value="Mlo"/>
</dbReference>
<comment type="caution">
    <text evidence="8">The sequence shown here is derived from an EMBL/GenBank/DDBJ whole genome shotgun (WGS) entry which is preliminary data.</text>
</comment>
<keyword evidence="4" id="KW-0611">Plant defense</keyword>
<evidence type="ECO:0000256" key="1">
    <source>
        <dbReference type="ARBA" id="ARBA00004141"/>
    </source>
</evidence>
<keyword evidence="3" id="KW-0812">Transmembrane</keyword>
<dbReference type="PANTHER" id="PTHR31942">
    <property type="entry name" value="MLO-LIKE PROTEIN 1"/>
    <property type="match status" value="1"/>
</dbReference>
<evidence type="ECO:0000256" key="7">
    <source>
        <dbReference type="ARBA" id="ARBA00023265"/>
    </source>
</evidence>
<organism evidence="8 9">
    <name type="scientific">Dichanthelium oligosanthes</name>
    <dbReference type="NCBI Taxonomy" id="888268"/>
    <lineage>
        <taxon>Eukaryota</taxon>
        <taxon>Viridiplantae</taxon>
        <taxon>Streptophyta</taxon>
        <taxon>Embryophyta</taxon>
        <taxon>Tracheophyta</taxon>
        <taxon>Spermatophyta</taxon>
        <taxon>Magnoliopsida</taxon>
        <taxon>Liliopsida</taxon>
        <taxon>Poales</taxon>
        <taxon>Poaceae</taxon>
        <taxon>PACMAD clade</taxon>
        <taxon>Panicoideae</taxon>
        <taxon>Panicodae</taxon>
        <taxon>Paniceae</taxon>
        <taxon>Dichantheliinae</taxon>
        <taxon>Dichanthelium</taxon>
    </lineage>
</organism>
<proteinExistence type="inferred from homology"/>
<keyword evidence="5" id="KW-1133">Transmembrane helix</keyword>
<evidence type="ECO:0000256" key="4">
    <source>
        <dbReference type="ARBA" id="ARBA00022821"/>
    </source>
</evidence>
<evidence type="ECO:0000256" key="3">
    <source>
        <dbReference type="ARBA" id="ARBA00022692"/>
    </source>
</evidence>
<comment type="similarity">
    <text evidence="2">Belongs to the MLO family.</text>
</comment>
<evidence type="ECO:0000256" key="5">
    <source>
        <dbReference type="ARBA" id="ARBA00022989"/>
    </source>
</evidence>
<sequence>MDRRRRLLRHRSHLPTLRVAPPQPWQEAKERQQEATVRYYDALLKIKEELMLLGFISLLLSVFQGTAQKICVRESVMHHMLPCPLPSASAGGAKYGAAMFTGVLGGARRLLAGGGAADDYCLRKFDT</sequence>
<dbReference type="EMBL" id="LWDX02050441">
    <property type="protein sequence ID" value="OEL20519.1"/>
    <property type="molecule type" value="Genomic_DNA"/>
</dbReference>
<evidence type="ECO:0000313" key="9">
    <source>
        <dbReference type="Proteomes" id="UP000095767"/>
    </source>
</evidence>
<gene>
    <name evidence="8" type="ORF">BAE44_0018461</name>
</gene>
<comment type="subcellular location">
    <subcellularLocation>
        <location evidence="1">Membrane</location>
        <topology evidence="1">Multi-pass membrane protein</topology>
    </subcellularLocation>
</comment>
<accession>A0A1E5V5T3</accession>
<dbReference type="GO" id="GO:0006952">
    <property type="term" value="P:defense response"/>
    <property type="evidence" value="ECO:0007669"/>
    <property type="project" value="UniProtKB-KW"/>
</dbReference>
<name>A0A1E5V5T3_9POAL</name>
<evidence type="ECO:0000256" key="6">
    <source>
        <dbReference type="ARBA" id="ARBA00023136"/>
    </source>
</evidence>
<dbReference type="OrthoDB" id="1388414at2759"/>
<keyword evidence="9" id="KW-1185">Reference proteome</keyword>
<keyword evidence="6" id="KW-0472">Membrane</keyword>
<evidence type="ECO:0000313" key="8">
    <source>
        <dbReference type="EMBL" id="OEL20519.1"/>
    </source>
</evidence>
<dbReference type="Pfam" id="PF03094">
    <property type="entry name" value="Mlo"/>
    <property type="match status" value="1"/>
</dbReference>
<keyword evidence="7" id="KW-0568">Pathogenesis-related protein</keyword>